<dbReference type="InterPro" id="IPR011856">
    <property type="entry name" value="tRNA_endonuc-like_dom_sf"/>
</dbReference>
<dbReference type="InterPro" id="IPR040603">
    <property type="entry name" value="FAN1_SAP_bact"/>
</dbReference>
<protein>
    <recommendedName>
        <fullName evidence="5">phosphodiesterase I</fullName>
        <ecNumber evidence="5">3.1.4.1</ecNumber>
    </recommendedName>
</protein>
<dbReference type="PANTHER" id="PTHR15749">
    <property type="entry name" value="FANCONI-ASSOCIATED NUCLEASE 1"/>
    <property type="match status" value="1"/>
</dbReference>
<dbReference type="InterPro" id="IPR049125">
    <property type="entry name" value="FAN1-like_WH"/>
</dbReference>
<evidence type="ECO:0000256" key="7">
    <source>
        <dbReference type="ARBA" id="ARBA00022723"/>
    </source>
</evidence>
<dbReference type="EC" id="3.1.4.1" evidence="5"/>
<dbReference type="eggNOG" id="COG2176">
    <property type="taxonomic scope" value="Bacteria"/>
</dbReference>
<keyword evidence="6" id="KW-0540">Nuclease</keyword>
<evidence type="ECO:0000313" key="13">
    <source>
        <dbReference type="Proteomes" id="UP000027604"/>
    </source>
</evidence>
<keyword evidence="7" id="KW-0479">Metal-binding</keyword>
<dbReference type="AlphaFoldDB" id="W0V7A1"/>
<dbReference type="EMBL" id="HG322949">
    <property type="protein sequence ID" value="CDG83761.1"/>
    <property type="molecule type" value="Genomic_DNA"/>
</dbReference>
<dbReference type="Pfam" id="PF08774">
    <property type="entry name" value="VRR_NUC"/>
    <property type="match status" value="1"/>
</dbReference>
<evidence type="ECO:0000256" key="8">
    <source>
        <dbReference type="ARBA" id="ARBA00022801"/>
    </source>
</evidence>
<evidence type="ECO:0000256" key="5">
    <source>
        <dbReference type="ARBA" id="ARBA00012029"/>
    </source>
</evidence>
<dbReference type="PATRIC" id="fig|1349767.4.peg.4939"/>
<dbReference type="InterPro" id="IPR033315">
    <property type="entry name" value="Fan1-like"/>
</dbReference>
<feature type="domain" description="VRR-NUC" evidence="11">
    <location>
        <begin position="422"/>
        <end position="536"/>
    </location>
</feature>
<keyword evidence="8" id="KW-0378">Hydrolase</keyword>
<evidence type="ECO:0000256" key="3">
    <source>
        <dbReference type="ARBA" id="ARBA00001946"/>
    </source>
</evidence>
<evidence type="ECO:0000256" key="10">
    <source>
        <dbReference type="ARBA" id="ARBA00023211"/>
    </source>
</evidence>
<name>W0V7A1_9BURK</name>
<dbReference type="PANTHER" id="PTHR15749:SF4">
    <property type="entry name" value="FANCONI-ASSOCIATED NUCLEASE 1"/>
    <property type="match status" value="1"/>
</dbReference>
<dbReference type="Pfam" id="PF18081">
    <property type="entry name" value="FANC_SAP"/>
    <property type="match status" value="1"/>
</dbReference>
<comment type="cofactor">
    <cofactor evidence="2">
        <name>Mn(2+)</name>
        <dbReference type="ChEBI" id="CHEBI:29035"/>
    </cofactor>
</comment>
<evidence type="ECO:0000256" key="9">
    <source>
        <dbReference type="ARBA" id="ARBA00022842"/>
    </source>
</evidence>
<organism evidence="12 13">
    <name type="scientific">Janthinobacterium agaricidamnosum NBRC 102515 = DSM 9628</name>
    <dbReference type="NCBI Taxonomy" id="1349767"/>
    <lineage>
        <taxon>Bacteria</taxon>
        <taxon>Pseudomonadati</taxon>
        <taxon>Pseudomonadota</taxon>
        <taxon>Betaproteobacteria</taxon>
        <taxon>Burkholderiales</taxon>
        <taxon>Oxalobacteraceae</taxon>
        <taxon>Janthinobacterium</taxon>
    </lineage>
</organism>
<proteinExistence type="inferred from homology"/>
<reference evidence="12 13" key="1">
    <citation type="journal article" date="2015" name="Genome Announc.">
        <title>Genome Sequence of Mushroom Soft-Rot Pathogen Janthinobacterium agaricidamnosum.</title>
        <authorList>
            <person name="Graupner K."/>
            <person name="Lackner G."/>
            <person name="Hertweck C."/>
        </authorList>
    </citation>
    <scope>NUCLEOTIDE SEQUENCE [LARGE SCALE GENOMIC DNA]</scope>
    <source>
        <strain evidence="13">NBRC 102515 / DSM 9628</strain>
    </source>
</reference>
<keyword evidence="13" id="KW-1185">Reference proteome</keyword>
<dbReference type="GO" id="GO:0003676">
    <property type="term" value="F:nucleic acid binding"/>
    <property type="evidence" value="ECO:0007669"/>
    <property type="project" value="InterPro"/>
</dbReference>
<evidence type="ECO:0000256" key="4">
    <source>
        <dbReference type="ARBA" id="ARBA00005533"/>
    </source>
</evidence>
<dbReference type="Proteomes" id="UP000027604">
    <property type="component" value="Chromosome I"/>
</dbReference>
<comment type="similarity">
    <text evidence="4">Belongs to the FAN1 family.</text>
</comment>
<keyword evidence="9" id="KW-0460">Magnesium</keyword>
<accession>W0V7A1</accession>
<gene>
    <name evidence="12" type="ORF">GJA_3139</name>
</gene>
<evidence type="ECO:0000256" key="2">
    <source>
        <dbReference type="ARBA" id="ARBA00001936"/>
    </source>
</evidence>
<dbReference type="STRING" id="1349767.GJA_3139"/>
<dbReference type="SMART" id="SM00990">
    <property type="entry name" value="VRR_NUC"/>
    <property type="match status" value="1"/>
</dbReference>
<evidence type="ECO:0000256" key="1">
    <source>
        <dbReference type="ARBA" id="ARBA00000983"/>
    </source>
</evidence>
<dbReference type="FunFam" id="3.40.1350.10:FF:000024">
    <property type="entry name" value="Fanconi-associated nuclease"/>
    <property type="match status" value="1"/>
</dbReference>
<dbReference type="KEGG" id="jag:GJA_3139"/>
<dbReference type="GO" id="GO:0036297">
    <property type="term" value="P:interstrand cross-link repair"/>
    <property type="evidence" value="ECO:0007669"/>
    <property type="project" value="InterPro"/>
</dbReference>
<evidence type="ECO:0000313" key="12">
    <source>
        <dbReference type="EMBL" id="CDG83761.1"/>
    </source>
</evidence>
<comment type="cofactor">
    <cofactor evidence="3">
        <name>Mg(2+)</name>
        <dbReference type="ChEBI" id="CHEBI:18420"/>
    </cofactor>
</comment>
<dbReference type="InterPro" id="IPR014883">
    <property type="entry name" value="VRR_NUC"/>
</dbReference>
<comment type="catalytic activity">
    <reaction evidence="1">
        <text>Hydrolytically removes 5'-nucleotides successively from the 3'-hydroxy termini of 3'-hydroxy-terminated oligonucleotides.</text>
        <dbReference type="EC" id="3.1.4.1"/>
    </reaction>
</comment>
<keyword evidence="10" id="KW-0464">Manganese</keyword>
<dbReference type="HOGENOM" id="CLU_036183_0_0_4"/>
<evidence type="ECO:0000256" key="6">
    <source>
        <dbReference type="ARBA" id="ARBA00022722"/>
    </source>
</evidence>
<sequence>MYYLDNFHQVLDWIRERYSDLLTDAEHLFIAQFPLLPQPSRALFVRMVMRKGCLFRASKLVYGEIGDAHQAALPLLALGWLETDPLLTLDDLFELLQKPEIGAVFRLSAVDRCARKAEQLAALRERHRDPARFSAWYADSGDHLYHIVNKPLCDRLRLIFFGNFHQDWSAFVLSDLGVYRYEKVEFSAASRGFRQRRDIDDYLALQQCRERFHDGQPVDAILRELEQQAPGNDWLASRREKLRFQIARQLEKLQHWDAAFAVYARCAYPGARVRAIRVLEKDGQYGAAFERLCEARLVPESDAEQQLLLRMEPRLRRKLGHIKPARPPAAPVRRLDLSLPPPAQDFYVEGVVRDHLAQHGAPVYYVENTLINSLFGLLCWPAIFKPIPGAFFHPFHRGPADLHSADFRQRRAADFAACLEQLETDAYRHAILRTWADKTGIQSPFVSWEILDETLIALALDCIPASHLKKWFERILLDIKTNRSGFPDLIQFWPDQKRYTMIEVKGPGDRLQDNQKRWIDYCAQHDMPITVCYLQWT</sequence>
<dbReference type="Gene3D" id="3.40.1350.10">
    <property type="match status" value="1"/>
</dbReference>
<dbReference type="GO" id="GO:0046872">
    <property type="term" value="F:metal ion binding"/>
    <property type="evidence" value="ECO:0007669"/>
    <property type="project" value="UniProtKB-KW"/>
</dbReference>
<dbReference type="GO" id="GO:0004528">
    <property type="term" value="F:phosphodiesterase I activity"/>
    <property type="evidence" value="ECO:0007669"/>
    <property type="project" value="UniProtKB-EC"/>
</dbReference>
<evidence type="ECO:0000259" key="11">
    <source>
        <dbReference type="SMART" id="SM00990"/>
    </source>
</evidence>
<dbReference type="Pfam" id="PF21315">
    <property type="entry name" value="FAN1_HTH"/>
    <property type="match status" value="1"/>
</dbReference>